<organism evidence="2 3">
    <name type="scientific">Botryotinia fuckeliana (strain T4)</name>
    <name type="common">Noble rot fungus</name>
    <name type="synonym">Botrytis cinerea</name>
    <dbReference type="NCBI Taxonomy" id="999810"/>
    <lineage>
        <taxon>Eukaryota</taxon>
        <taxon>Fungi</taxon>
        <taxon>Dikarya</taxon>
        <taxon>Ascomycota</taxon>
        <taxon>Pezizomycotina</taxon>
        <taxon>Leotiomycetes</taxon>
        <taxon>Helotiales</taxon>
        <taxon>Sclerotiniaceae</taxon>
        <taxon>Botrytis</taxon>
    </lineage>
</organism>
<evidence type="ECO:0000313" key="2">
    <source>
        <dbReference type="EMBL" id="CCD51836.1"/>
    </source>
</evidence>
<protein>
    <submittedName>
        <fullName evidence="2">Uncharacterized protein</fullName>
    </submittedName>
</protein>
<keyword evidence="1" id="KW-1133">Transmembrane helix</keyword>
<accession>G2YJE9</accession>
<name>G2YJE9_BOTF4</name>
<evidence type="ECO:0000313" key="3">
    <source>
        <dbReference type="Proteomes" id="UP000008177"/>
    </source>
</evidence>
<dbReference type="HOGENOM" id="CLU_2014920_0_0_1"/>
<gene>
    <name evidence="2" type="ORF">BofuT4_P021420.1</name>
</gene>
<dbReference type="OrthoDB" id="10042947at2759"/>
<dbReference type="EMBL" id="FQ790337">
    <property type="protein sequence ID" value="CCD51836.1"/>
    <property type="molecule type" value="Genomic_DNA"/>
</dbReference>
<proteinExistence type="predicted"/>
<evidence type="ECO:0000256" key="1">
    <source>
        <dbReference type="SAM" id="Phobius"/>
    </source>
</evidence>
<feature type="transmembrane region" description="Helical" evidence="1">
    <location>
        <begin position="45"/>
        <end position="74"/>
    </location>
</feature>
<keyword evidence="1" id="KW-0472">Membrane</keyword>
<keyword evidence="1" id="KW-0812">Transmembrane</keyword>
<dbReference type="AlphaFoldDB" id="G2YJE9"/>
<reference evidence="3" key="1">
    <citation type="journal article" date="2011" name="PLoS Genet.">
        <title>Genomic analysis of the necrotrophic fungal pathogens Sclerotinia sclerotiorum and Botrytis cinerea.</title>
        <authorList>
            <person name="Amselem J."/>
            <person name="Cuomo C.A."/>
            <person name="van Kan J.A."/>
            <person name="Viaud M."/>
            <person name="Benito E.P."/>
            <person name="Couloux A."/>
            <person name="Coutinho P.M."/>
            <person name="de Vries R.P."/>
            <person name="Dyer P.S."/>
            <person name="Fillinger S."/>
            <person name="Fournier E."/>
            <person name="Gout L."/>
            <person name="Hahn M."/>
            <person name="Kohn L."/>
            <person name="Lapalu N."/>
            <person name="Plummer K.M."/>
            <person name="Pradier J.M."/>
            <person name="Quevillon E."/>
            <person name="Sharon A."/>
            <person name="Simon A."/>
            <person name="ten Have A."/>
            <person name="Tudzynski B."/>
            <person name="Tudzynski P."/>
            <person name="Wincker P."/>
            <person name="Andrew M."/>
            <person name="Anthouard V."/>
            <person name="Beever R.E."/>
            <person name="Beffa R."/>
            <person name="Benoit I."/>
            <person name="Bouzid O."/>
            <person name="Brault B."/>
            <person name="Chen Z."/>
            <person name="Choquer M."/>
            <person name="Collemare J."/>
            <person name="Cotton P."/>
            <person name="Danchin E.G."/>
            <person name="Da Silva C."/>
            <person name="Gautier A."/>
            <person name="Giraud C."/>
            <person name="Giraud T."/>
            <person name="Gonzalez C."/>
            <person name="Grossetete S."/>
            <person name="Guldener U."/>
            <person name="Henrissat B."/>
            <person name="Howlett B.J."/>
            <person name="Kodira C."/>
            <person name="Kretschmer M."/>
            <person name="Lappartient A."/>
            <person name="Leroch M."/>
            <person name="Levis C."/>
            <person name="Mauceli E."/>
            <person name="Neuveglise C."/>
            <person name="Oeser B."/>
            <person name="Pearson M."/>
            <person name="Poulain J."/>
            <person name="Poussereau N."/>
            <person name="Quesneville H."/>
            <person name="Rascle C."/>
            <person name="Schumacher J."/>
            <person name="Segurens B."/>
            <person name="Sexton A."/>
            <person name="Silva E."/>
            <person name="Sirven C."/>
            <person name="Soanes D.M."/>
            <person name="Talbot N.J."/>
            <person name="Templeton M."/>
            <person name="Yandava C."/>
            <person name="Yarden O."/>
            <person name="Zeng Q."/>
            <person name="Rollins J.A."/>
            <person name="Lebrun M.H."/>
            <person name="Dickman M."/>
        </authorList>
    </citation>
    <scope>NUCLEOTIDE SEQUENCE [LARGE SCALE GENOMIC DNA]</scope>
    <source>
        <strain evidence="3">T4</strain>
    </source>
</reference>
<feature type="transmembrane region" description="Helical" evidence="1">
    <location>
        <begin position="81"/>
        <end position="101"/>
    </location>
</feature>
<dbReference type="Proteomes" id="UP000008177">
    <property type="component" value="Unplaced contigs"/>
</dbReference>
<sequence length="135" mass="14253">MPPLSSIVFAVQGGFNFLNGAAALLSSTAARKSAEMLLTDSKHAIHVSALSCLSIGLGAILIIVMHNSSLYLVAAKRGDRLAMWLSVVGRTIAVGIFWVDAGPWRKVAIFEGLCASVLAGSLLWESQGGRDKKID</sequence>
<dbReference type="InParanoid" id="G2YJE9"/>